<dbReference type="PANTHER" id="PTHR31933">
    <property type="entry name" value="O-FUCOSYLTRANSFERASE 2-RELATED"/>
    <property type="match status" value="1"/>
</dbReference>
<evidence type="ECO:0000313" key="2">
    <source>
        <dbReference type="EMBL" id="KAL2475169.1"/>
    </source>
</evidence>
<keyword evidence="1" id="KW-0472">Membrane</keyword>
<name>A0ABD1QH10_9LAMI</name>
<dbReference type="PANTHER" id="PTHR31933:SF4">
    <property type="entry name" value="O-FUCOSYLTRANSFERASE 8"/>
    <property type="match status" value="1"/>
</dbReference>
<protein>
    <submittedName>
        <fullName evidence="2">O-fucosyltransferase family protein</fullName>
    </submittedName>
</protein>
<keyword evidence="1" id="KW-1133">Transmembrane helix</keyword>
<keyword evidence="3" id="KW-1185">Reference proteome</keyword>
<organism evidence="2 3">
    <name type="scientific">Abeliophyllum distichum</name>
    <dbReference type="NCBI Taxonomy" id="126358"/>
    <lineage>
        <taxon>Eukaryota</taxon>
        <taxon>Viridiplantae</taxon>
        <taxon>Streptophyta</taxon>
        <taxon>Embryophyta</taxon>
        <taxon>Tracheophyta</taxon>
        <taxon>Spermatophyta</taxon>
        <taxon>Magnoliopsida</taxon>
        <taxon>eudicotyledons</taxon>
        <taxon>Gunneridae</taxon>
        <taxon>Pentapetalae</taxon>
        <taxon>asterids</taxon>
        <taxon>lamiids</taxon>
        <taxon>Lamiales</taxon>
        <taxon>Oleaceae</taxon>
        <taxon>Forsythieae</taxon>
        <taxon>Abeliophyllum</taxon>
    </lineage>
</organism>
<accession>A0ABD1QH10</accession>
<dbReference type="EMBL" id="JBFOLK010000011">
    <property type="protein sequence ID" value="KAL2475169.1"/>
    <property type="molecule type" value="Genomic_DNA"/>
</dbReference>
<dbReference type="InterPro" id="IPR052272">
    <property type="entry name" value="GT106_glycosyltransferase"/>
</dbReference>
<comment type="caution">
    <text evidence="2">The sequence shown here is derived from an EMBL/GenBank/DDBJ whole genome shotgun (WGS) entry which is preliminary data.</text>
</comment>
<evidence type="ECO:0000313" key="3">
    <source>
        <dbReference type="Proteomes" id="UP001604336"/>
    </source>
</evidence>
<reference evidence="3" key="1">
    <citation type="submission" date="2024-07" db="EMBL/GenBank/DDBJ databases">
        <title>Two chromosome-level genome assemblies of Korean endemic species Abeliophyllum distichum and Forsythia ovata (Oleaceae).</title>
        <authorList>
            <person name="Jang H."/>
        </authorList>
    </citation>
    <scope>NUCLEOTIDE SEQUENCE [LARGE SCALE GENOMIC DNA]</scope>
</reference>
<keyword evidence="1" id="KW-0812">Transmembrane</keyword>
<dbReference type="AlphaFoldDB" id="A0ABD1QH10"/>
<feature type="transmembrane region" description="Helical" evidence="1">
    <location>
        <begin position="86"/>
        <end position="110"/>
    </location>
</feature>
<sequence length="215" mass="24596">MGKQVSPRSRRPDSLNFDASSRLKEYQFRWTEMVQNGDPSLGRRVSGGDYNLDSVVFNQGVKNDTVKSCKGVYAGKRHIWWLHRHIRSIIVTFVLVCFLFLLDAVMFSIFDSAILQDSLGPRKSIVTEKKTAYYDQEESPVKMYHRLLHLASISLAERDSEPRTSKFWKETYPQASLWKPCSNQRIFLGKSRNSTGFILISANGGLNQQRVAVSI</sequence>
<gene>
    <name evidence="2" type="ORF">Adt_35905</name>
</gene>
<proteinExistence type="predicted"/>
<dbReference type="Proteomes" id="UP001604336">
    <property type="component" value="Unassembled WGS sequence"/>
</dbReference>
<evidence type="ECO:0000256" key="1">
    <source>
        <dbReference type="SAM" id="Phobius"/>
    </source>
</evidence>